<protein>
    <submittedName>
        <fullName evidence="2">Uncharacterized protein YcfJ</fullName>
    </submittedName>
</protein>
<dbReference type="AlphaFoldDB" id="A0AAW8GCR6"/>
<feature type="region of interest" description="Disordered" evidence="1">
    <location>
        <begin position="69"/>
        <end position="91"/>
    </location>
</feature>
<dbReference type="Proteomes" id="UP001234354">
    <property type="component" value="Unassembled WGS sequence"/>
</dbReference>
<name>A0AAW8GCR6_9GAMM</name>
<reference evidence="2" key="1">
    <citation type="submission" date="2023-07" db="EMBL/GenBank/DDBJ databases">
        <title>Functional and genomic diversity of the sorghum phyllosphere microbiome.</title>
        <authorList>
            <person name="Shade A."/>
        </authorList>
    </citation>
    <scope>NUCLEOTIDE SEQUENCE</scope>
    <source>
        <strain evidence="2">SORGH_AS_0908</strain>
    </source>
</reference>
<feature type="compositionally biased region" description="Basic and acidic residues" evidence="1">
    <location>
        <begin position="71"/>
        <end position="82"/>
    </location>
</feature>
<evidence type="ECO:0000256" key="1">
    <source>
        <dbReference type="SAM" id="MobiDB-lite"/>
    </source>
</evidence>
<accession>A0AAW8GCR6</accession>
<feature type="region of interest" description="Disordered" evidence="1">
    <location>
        <begin position="34"/>
        <end position="55"/>
    </location>
</feature>
<organism evidence="2 3">
    <name type="scientific">Pseudoxanthomonas winnipegensis</name>
    <dbReference type="NCBI Taxonomy" id="2480810"/>
    <lineage>
        <taxon>Bacteria</taxon>
        <taxon>Pseudomonadati</taxon>
        <taxon>Pseudomonadota</taxon>
        <taxon>Gammaproteobacteria</taxon>
        <taxon>Lysobacterales</taxon>
        <taxon>Lysobacteraceae</taxon>
        <taxon>Pseudoxanthomonas</taxon>
    </lineage>
</organism>
<proteinExistence type="predicted"/>
<evidence type="ECO:0000313" key="3">
    <source>
        <dbReference type="Proteomes" id="UP001234354"/>
    </source>
</evidence>
<gene>
    <name evidence="2" type="ORF">QE383_001124</name>
</gene>
<comment type="caution">
    <text evidence="2">The sequence shown here is derived from an EMBL/GenBank/DDBJ whole genome shotgun (WGS) entry which is preliminary data.</text>
</comment>
<evidence type="ECO:0000313" key="2">
    <source>
        <dbReference type="EMBL" id="MDQ1118816.1"/>
    </source>
</evidence>
<sequence>MAAQQVAVVPVENVRIDYAQVLSVEPVYQTLRATRSEPQCDPPAAGEADDAPKAEGRIARLVDSVKGVFSSDEKNAKPEDAPAKPPTTGQNCRMVTVEREFRRPIAYDVDYVYKGTKYRSRLPEDPGNRLRIRVSVTPYAPGQQRAGNP</sequence>
<dbReference type="EMBL" id="JAUTBB010000001">
    <property type="protein sequence ID" value="MDQ1118816.1"/>
    <property type="molecule type" value="Genomic_DNA"/>
</dbReference>